<sequence length="85" mass="9863">MSLLFWGLTIGTVGKIILGLTVVMVHWRIVKEHRIDRKVLNEMRRERNLALLGILFMVLGYTLEVLFYGFTPWSSGAFQLIEIIQ</sequence>
<feature type="transmembrane region" description="Helical" evidence="1">
    <location>
        <begin position="6"/>
        <end position="27"/>
    </location>
</feature>
<reference evidence="3" key="1">
    <citation type="submission" date="2017-09" db="EMBL/GenBank/DDBJ databases">
        <title>Depth-based differentiation of microbial function through sediment-hosted aquifers and enrichment of novel symbionts in the deep terrestrial subsurface.</title>
        <authorList>
            <person name="Probst A.J."/>
            <person name="Ladd B."/>
            <person name="Jarett J.K."/>
            <person name="Geller-Mcgrath D.E."/>
            <person name="Sieber C.M.K."/>
            <person name="Emerson J.B."/>
            <person name="Anantharaman K."/>
            <person name="Thomas B.C."/>
            <person name="Malmstrom R."/>
            <person name="Stieglmeier M."/>
            <person name="Klingl A."/>
            <person name="Woyke T."/>
            <person name="Ryan C.M."/>
            <person name="Banfield J.F."/>
        </authorList>
    </citation>
    <scope>NUCLEOTIDE SEQUENCE [LARGE SCALE GENOMIC DNA]</scope>
</reference>
<gene>
    <name evidence="2" type="ORF">COU17_00285</name>
</gene>
<feature type="transmembrane region" description="Helical" evidence="1">
    <location>
        <begin position="48"/>
        <end position="70"/>
    </location>
</feature>
<dbReference type="Proteomes" id="UP000228809">
    <property type="component" value="Unassembled WGS sequence"/>
</dbReference>
<proteinExistence type="predicted"/>
<comment type="caution">
    <text evidence="2">The sequence shown here is derived from an EMBL/GenBank/DDBJ whole genome shotgun (WGS) entry which is preliminary data.</text>
</comment>
<keyword evidence="1" id="KW-0472">Membrane</keyword>
<protein>
    <submittedName>
        <fullName evidence="2">Uncharacterized protein</fullName>
    </submittedName>
</protein>
<evidence type="ECO:0000313" key="3">
    <source>
        <dbReference type="Proteomes" id="UP000228809"/>
    </source>
</evidence>
<dbReference type="AlphaFoldDB" id="A0A2M6WF85"/>
<dbReference type="EMBL" id="PFBJ01000003">
    <property type="protein sequence ID" value="PIT91415.1"/>
    <property type="molecule type" value="Genomic_DNA"/>
</dbReference>
<evidence type="ECO:0000256" key="1">
    <source>
        <dbReference type="SAM" id="Phobius"/>
    </source>
</evidence>
<evidence type="ECO:0000313" key="2">
    <source>
        <dbReference type="EMBL" id="PIT91415.1"/>
    </source>
</evidence>
<organism evidence="2 3">
    <name type="scientific">Candidatus Kaiserbacteria bacterium CG10_big_fil_rev_8_21_14_0_10_49_17</name>
    <dbReference type="NCBI Taxonomy" id="1974609"/>
    <lineage>
        <taxon>Bacteria</taxon>
        <taxon>Candidatus Kaiseribacteriota</taxon>
    </lineage>
</organism>
<accession>A0A2M6WF85</accession>
<name>A0A2M6WF85_9BACT</name>
<keyword evidence="1" id="KW-0812">Transmembrane</keyword>
<keyword evidence="1" id="KW-1133">Transmembrane helix</keyword>